<dbReference type="PROSITE" id="PS51084">
    <property type="entry name" value="HIT_2"/>
    <property type="match status" value="1"/>
</dbReference>
<evidence type="ECO:0000259" key="2">
    <source>
        <dbReference type="PROSITE" id="PS51084"/>
    </source>
</evidence>
<dbReference type="InterPro" id="IPR052908">
    <property type="entry name" value="AP-4-A_phosphorylase"/>
</dbReference>
<dbReference type="Proteomes" id="UP000587760">
    <property type="component" value="Unassembled WGS sequence"/>
</dbReference>
<comment type="caution">
    <text evidence="3">The sequence shown here is derived from an EMBL/GenBank/DDBJ whole genome shotgun (WGS) entry which is preliminary data.</text>
</comment>
<evidence type="ECO:0000256" key="1">
    <source>
        <dbReference type="PROSITE-ProRule" id="PRU00464"/>
    </source>
</evidence>
<sequence>MKYFREKKPDGCILCLIYEGSKEVEDLTVYRSGLVSVTVNLYPYNPGHLLVFPNRHIQDVREMSEQEEREMSRVTKLTLDVLDDLFSPTAYNIGFNMGLEAGGSIDHLHQHIIPRYPREIGIAELIGGKKILVESPYDTAVKLTEAFNSFPSQDSVSKGC</sequence>
<dbReference type="AlphaFoldDB" id="A0A841R5G8"/>
<dbReference type="PANTHER" id="PTHR42997">
    <property type="entry name" value="HIT FAMILY HYDROLASE"/>
    <property type="match status" value="1"/>
</dbReference>
<keyword evidence="3" id="KW-0808">Transferase</keyword>
<evidence type="ECO:0000313" key="4">
    <source>
        <dbReference type="Proteomes" id="UP000587760"/>
    </source>
</evidence>
<reference evidence="3 4" key="1">
    <citation type="submission" date="2020-08" db="EMBL/GenBank/DDBJ databases">
        <title>Genomic Encyclopedia of Type Strains, Phase IV (KMG-IV): sequencing the most valuable type-strain genomes for metagenomic binning, comparative biology and taxonomic classification.</title>
        <authorList>
            <person name="Goeker M."/>
        </authorList>
    </citation>
    <scope>NUCLEOTIDE SEQUENCE [LARGE SCALE GENOMIC DNA]</scope>
    <source>
        <strain evidence="3 4">DSM 2461</strain>
    </source>
</reference>
<dbReference type="InterPro" id="IPR011146">
    <property type="entry name" value="HIT-like"/>
</dbReference>
<dbReference type="GO" id="GO:0003877">
    <property type="term" value="F:ATP:ADP adenylyltransferase activity"/>
    <property type="evidence" value="ECO:0007669"/>
    <property type="project" value="UniProtKB-EC"/>
</dbReference>
<dbReference type="SUPFAM" id="SSF54197">
    <property type="entry name" value="HIT-like"/>
    <property type="match status" value="1"/>
</dbReference>
<feature type="domain" description="HIT" evidence="2">
    <location>
        <begin position="13"/>
        <end position="122"/>
    </location>
</feature>
<feature type="short sequence motif" description="Histidine triad motif" evidence="1">
    <location>
        <begin position="107"/>
        <end position="111"/>
    </location>
</feature>
<dbReference type="EC" id="2.7.7.53" evidence="3"/>
<dbReference type="Gene3D" id="3.30.428.10">
    <property type="entry name" value="HIT-like"/>
    <property type="match status" value="1"/>
</dbReference>
<keyword evidence="4" id="KW-1185">Reference proteome</keyword>
<protein>
    <submittedName>
        <fullName evidence="3">ATP adenylyltransferase</fullName>
        <ecNumber evidence="3">2.7.7.53</ecNumber>
    </submittedName>
</protein>
<evidence type="ECO:0000313" key="3">
    <source>
        <dbReference type="EMBL" id="MBB6479105.1"/>
    </source>
</evidence>
<accession>A0A841R5G8</accession>
<keyword evidence="3" id="KW-0548">Nucleotidyltransferase</keyword>
<dbReference type="PANTHER" id="PTHR42997:SF1">
    <property type="entry name" value="AP-4-A PHOSPHORYLASE"/>
    <property type="match status" value="1"/>
</dbReference>
<organism evidence="3 4">
    <name type="scientific">Spirochaeta isovalerica</name>
    <dbReference type="NCBI Taxonomy" id="150"/>
    <lineage>
        <taxon>Bacteria</taxon>
        <taxon>Pseudomonadati</taxon>
        <taxon>Spirochaetota</taxon>
        <taxon>Spirochaetia</taxon>
        <taxon>Spirochaetales</taxon>
        <taxon>Spirochaetaceae</taxon>
        <taxon>Spirochaeta</taxon>
    </lineage>
</organism>
<dbReference type="Pfam" id="PF01230">
    <property type="entry name" value="HIT"/>
    <property type="match status" value="1"/>
</dbReference>
<dbReference type="InterPro" id="IPR036265">
    <property type="entry name" value="HIT-like_sf"/>
</dbReference>
<dbReference type="RefSeq" id="WP_246433755.1">
    <property type="nucleotide sequence ID" value="NZ_JACHGJ010000001.1"/>
</dbReference>
<dbReference type="EMBL" id="JACHGJ010000001">
    <property type="protein sequence ID" value="MBB6479105.1"/>
    <property type="molecule type" value="Genomic_DNA"/>
</dbReference>
<proteinExistence type="predicted"/>
<name>A0A841R5G8_9SPIO</name>
<gene>
    <name evidence="3" type="ORF">HNR50_000738</name>
</gene>